<dbReference type="InterPro" id="IPR058548">
    <property type="entry name" value="MlaB-like_STAS"/>
</dbReference>
<reference evidence="2 3" key="1">
    <citation type="submission" date="2018-01" db="EMBL/GenBank/DDBJ databases">
        <title>Halomonas endophytica sp. nov., isolated from storage liquid in the stems of Populus euphratica.</title>
        <authorList>
            <person name="Chen C."/>
        </authorList>
    </citation>
    <scope>NUCLEOTIDE SEQUENCE [LARGE SCALE GENOMIC DNA]</scope>
    <source>
        <strain evidence="2 3">BZ-SZ-XJ27</strain>
    </source>
</reference>
<evidence type="ECO:0000259" key="1">
    <source>
        <dbReference type="PROSITE" id="PS50801"/>
    </source>
</evidence>
<dbReference type="Pfam" id="PF13466">
    <property type="entry name" value="STAS_2"/>
    <property type="match status" value="1"/>
</dbReference>
<dbReference type="CDD" id="cd07043">
    <property type="entry name" value="STAS_anti-anti-sigma_factors"/>
    <property type="match status" value="1"/>
</dbReference>
<sequence>MTPLLEAHGVRLKALDSCLVVTGEVDFEIATRLAEAGGEWLNAQPAGNGVVFDFTGVGCVSSAALSVLLEWIRRVRAQELELTSVRLSPALRRLTDVAGLDRLLPLESAAA</sequence>
<organism evidence="2 3">
    <name type="scientific">Halomonas urumqiensis</name>
    <dbReference type="NCBI Taxonomy" id="1684789"/>
    <lineage>
        <taxon>Bacteria</taxon>
        <taxon>Pseudomonadati</taxon>
        <taxon>Pseudomonadota</taxon>
        <taxon>Gammaproteobacteria</taxon>
        <taxon>Oceanospirillales</taxon>
        <taxon>Halomonadaceae</taxon>
        <taxon>Halomonas</taxon>
    </lineage>
</organism>
<feature type="domain" description="STAS" evidence="1">
    <location>
        <begin position="19"/>
        <end position="111"/>
    </location>
</feature>
<keyword evidence="3" id="KW-1185">Reference proteome</keyword>
<accession>A0A2N7UGD7</accession>
<dbReference type="Proteomes" id="UP000235547">
    <property type="component" value="Unassembled WGS sequence"/>
</dbReference>
<dbReference type="SUPFAM" id="SSF52091">
    <property type="entry name" value="SpoIIaa-like"/>
    <property type="match status" value="1"/>
</dbReference>
<name>A0A2N7UGD7_9GAMM</name>
<proteinExistence type="predicted"/>
<dbReference type="InterPro" id="IPR036513">
    <property type="entry name" value="STAS_dom_sf"/>
</dbReference>
<gene>
    <name evidence="2" type="ORF">C1H70_11930</name>
</gene>
<evidence type="ECO:0000313" key="2">
    <source>
        <dbReference type="EMBL" id="PMR79475.1"/>
    </source>
</evidence>
<comment type="caution">
    <text evidence="2">The sequence shown here is derived from an EMBL/GenBank/DDBJ whole genome shotgun (WGS) entry which is preliminary data.</text>
</comment>
<dbReference type="EMBL" id="PNRG01000027">
    <property type="protein sequence ID" value="PMR79475.1"/>
    <property type="molecule type" value="Genomic_DNA"/>
</dbReference>
<dbReference type="AlphaFoldDB" id="A0A2N7UGD7"/>
<evidence type="ECO:0000313" key="3">
    <source>
        <dbReference type="Proteomes" id="UP000235547"/>
    </source>
</evidence>
<protein>
    <submittedName>
        <fullName evidence="2">Anti-sigma factor antagonist</fullName>
    </submittedName>
</protein>
<dbReference type="InterPro" id="IPR002645">
    <property type="entry name" value="STAS_dom"/>
</dbReference>
<dbReference type="Gene3D" id="3.30.750.24">
    <property type="entry name" value="STAS domain"/>
    <property type="match status" value="1"/>
</dbReference>
<dbReference type="OrthoDB" id="6174465at2"/>
<dbReference type="RefSeq" id="WP_102588562.1">
    <property type="nucleotide sequence ID" value="NZ_BNAE01000007.1"/>
</dbReference>
<dbReference type="PROSITE" id="PS50801">
    <property type="entry name" value="STAS"/>
    <property type="match status" value="1"/>
</dbReference>